<dbReference type="PANTHER" id="PTHR23030">
    <property type="entry name" value="PCD6 INTERACTING PROTEIN-RELATED"/>
    <property type="match status" value="1"/>
</dbReference>
<proteinExistence type="predicted"/>
<feature type="compositionally biased region" description="Pro residues" evidence="2">
    <location>
        <begin position="740"/>
        <end position="762"/>
    </location>
</feature>
<keyword evidence="5" id="KW-1185">Reference proteome</keyword>
<feature type="compositionally biased region" description="Polar residues" evidence="2">
    <location>
        <begin position="711"/>
        <end position="732"/>
    </location>
</feature>
<dbReference type="InterPro" id="IPR038499">
    <property type="entry name" value="BRO1_sf"/>
</dbReference>
<dbReference type="Gene3D" id="1.25.40.280">
    <property type="entry name" value="alix/aip1 like domains"/>
    <property type="match status" value="1"/>
</dbReference>
<evidence type="ECO:0000256" key="2">
    <source>
        <dbReference type="SAM" id="MobiDB-lite"/>
    </source>
</evidence>
<feature type="domain" description="BRO1" evidence="3">
    <location>
        <begin position="2"/>
        <end position="399"/>
    </location>
</feature>
<evidence type="ECO:0000256" key="1">
    <source>
        <dbReference type="SAM" id="Coils"/>
    </source>
</evidence>
<sequence length="866" mass="96757">MAYISLPLKKTWEVDFEKPLRQFISQTFENIQESDYKSPLQDLNRLRQNVVSKWNDKHESALEVLYRYYDQLKAIEAKFPIAENSVRINFKWQDAFDKESLFSGKKTLTIASARYEQACILYNIAALQSQIAACQNISSEDGLKTAAKFYQQSAGILNYLKDNILSMLQRDPTLDINPDSLLTLSNIMLAQAQDVILAKATDNKMKPKALAKLCMQASDLYAEALRMLQLPSLRDMWNKDWINSVAGKQAGFHSLAEYYQSQVAKENREYGEELSRLKQAKSLMMASESRAGAGLFPFGSDYQRISKALKDAEKDNDFIYHARIPDHGNLVTIERAAVAKPTLFNDCDKLSERFSDLFEKIVPLAVHQGIVVFEQKKDTIVHAEVSKLREATNTLNGIMASMNLPAALEDSGGSKLPQSVSEKSAKVRSEGGISGLVNQMNELPKLLTRNNELLEESVRMLDEEAQSDKQLREQFKEKWNRTPSEQLTKPLRQEADKYRLIIDNAITADKTVRGKLARYERAIGLLSKSDAEITKELPAGGSMSLKDSPVVNEVRQLCSKVETLKAERQAIEAELKEGRSDIVDQFTRALAEDGAINVESLSDSQLEKIYSELRNQVEASIRDQERIVADLQRVYSSAGSGNAGSREEMLKELAAGFDLFVELKGNLVEGTKFYNDLTELLVKFQSKISDLCFARRTEKEDLMADVQRNIIQRPTSANPPVQPSYQTPTSVGGESKPQAPARPPPPKFQAPKPPTRPIPPLPTETTTPPEIKPRRKPPPPPVPAARGGEGMPPASSQPPPPQYPNQPTAPPTAQPGAVPPYGYQVGYVPMPMPGGYNPYYQPPPQQQQQQPPSSGYLPYPTYPPHQ</sequence>
<evidence type="ECO:0000313" key="4">
    <source>
        <dbReference type="EMBL" id="CAD5119249.1"/>
    </source>
</evidence>
<dbReference type="PANTHER" id="PTHR23030:SF39">
    <property type="entry name" value="PROGRAMMED CELL DEATH 6-INTERACTING PROTEIN"/>
    <property type="match status" value="1"/>
</dbReference>
<feature type="compositionally biased region" description="Pro residues" evidence="2">
    <location>
        <begin position="795"/>
        <end position="813"/>
    </location>
</feature>
<dbReference type="CDD" id="cd09240">
    <property type="entry name" value="BRO1_Alix"/>
    <property type="match status" value="1"/>
</dbReference>
<dbReference type="Gene3D" id="1.20.120.560">
    <property type="entry name" value="alix/aip1 in complex with the ypdl late domain"/>
    <property type="match status" value="1"/>
</dbReference>
<dbReference type="PROSITE" id="PS51180">
    <property type="entry name" value="BRO1"/>
    <property type="match status" value="1"/>
</dbReference>
<feature type="compositionally biased region" description="Low complexity" evidence="2">
    <location>
        <begin position="846"/>
        <end position="859"/>
    </location>
</feature>
<dbReference type="PRINTS" id="PR01217">
    <property type="entry name" value="PRICHEXTENSN"/>
</dbReference>
<feature type="region of interest" description="Disordered" evidence="2">
    <location>
        <begin position="711"/>
        <end position="866"/>
    </location>
</feature>
<dbReference type="Proteomes" id="UP000549394">
    <property type="component" value="Unassembled WGS sequence"/>
</dbReference>
<gene>
    <name evidence="4" type="ORF">DGYR_LOCUS7520</name>
</gene>
<organism evidence="4 5">
    <name type="scientific">Dimorphilus gyrociliatus</name>
    <dbReference type="NCBI Taxonomy" id="2664684"/>
    <lineage>
        <taxon>Eukaryota</taxon>
        <taxon>Metazoa</taxon>
        <taxon>Spiralia</taxon>
        <taxon>Lophotrochozoa</taxon>
        <taxon>Annelida</taxon>
        <taxon>Polychaeta</taxon>
        <taxon>Polychaeta incertae sedis</taxon>
        <taxon>Dinophilidae</taxon>
        <taxon>Dimorphilus</taxon>
    </lineage>
</organism>
<dbReference type="InterPro" id="IPR025304">
    <property type="entry name" value="ALIX_V_dom"/>
</dbReference>
<dbReference type="GO" id="GO:0000281">
    <property type="term" value="P:mitotic cytokinesis"/>
    <property type="evidence" value="ECO:0007669"/>
    <property type="project" value="TreeGrafter"/>
</dbReference>
<dbReference type="OrthoDB" id="2141925at2759"/>
<reference evidence="4 5" key="1">
    <citation type="submission" date="2020-08" db="EMBL/GenBank/DDBJ databases">
        <authorList>
            <person name="Hejnol A."/>
        </authorList>
    </citation>
    <scope>NUCLEOTIDE SEQUENCE [LARGE SCALE GENOMIC DNA]</scope>
</reference>
<evidence type="ECO:0000259" key="3">
    <source>
        <dbReference type="PROSITE" id="PS51180"/>
    </source>
</evidence>
<dbReference type="FunFam" id="1.25.40.280:FF:000001">
    <property type="entry name" value="programmed cell death 6-interacting protein-like isoform X1"/>
    <property type="match status" value="1"/>
</dbReference>
<dbReference type="SMART" id="SM01041">
    <property type="entry name" value="BRO1"/>
    <property type="match status" value="1"/>
</dbReference>
<comment type="caution">
    <text evidence="4">The sequence shown here is derived from an EMBL/GenBank/DDBJ whole genome shotgun (WGS) entry which is preliminary data.</text>
</comment>
<keyword evidence="1" id="KW-0175">Coiled coil</keyword>
<protein>
    <submittedName>
        <fullName evidence="4">DgyrCDS7880</fullName>
    </submittedName>
</protein>
<dbReference type="GO" id="GO:0005768">
    <property type="term" value="C:endosome"/>
    <property type="evidence" value="ECO:0007669"/>
    <property type="project" value="TreeGrafter"/>
</dbReference>
<dbReference type="EMBL" id="CAJFCJ010000009">
    <property type="protein sequence ID" value="CAD5119249.1"/>
    <property type="molecule type" value="Genomic_DNA"/>
</dbReference>
<feature type="compositionally biased region" description="Low complexity" evidence="2">
    <location>
        <begin position="814"/>
        <end position="839"/>
    </location>
</feature>
<name>A0A7I8VSG0_9ANNE</name>
<dbReference type="Gene3D" id="1.20.140.50">
    <property type="entry name" value="alix/aip1 like domains"/>
    <property type="match status" value="1"/>
</dbReference>
<dbReference type="Pfam" id="PF13949">
    <property type="entry name" value="ALIX_LYPXL_bnd"/>
    <property type="match status" value="1"/>
</dbReference>
<accession>A0A7I8VSG0</accession>
<dbReference type="InterPro" id="IPR004328">
    <property type="entry name" value="BRO1_dom"/>
</dbReference>
<feature type="coiled-coil region" evidence="1">
    <location>
        <begin position="554"/>
        <end position="581"/>
    </location>
</feature>
<dbReference type="Pfam" id="PF03097">
    <property type="entry name" value="BRO1"/>
    <property type="match status" value="1"/>
</dbReference>
<dbReference type="AlphaFoldDB" id="A0A7I8VSG0"/>
<evidence type="ECO:0000313" key="5">
    <source>
        <dbReference type="Proteomes" id="UP000549394"/>
    </source>
</evidence>